<dbReference type="SUPFAM" id="SSF53448">
    <property type="entry name" value="Nucleotide-diphospho-sugar transferases"/>
    <property type="match status" value="1"/>
</dbReference>
<dbReference type="RefSeq" id="WP_309488541.1">
    <property type="nucleotide sequence ID" value="NZ_JAENIG010000002.1"/>
</dbReference>
<evidence type="ECO:0000259" key="1">
    <source>
        <dbReference type="Pfam" id="PF00535"/>
    </source>
</evidence>
<dbReference type="PANTHER" id="PTHR22916">
    <property type="entry name" value="GLYCOSYLTRANSFERASE"/>
    <property type="match status" value="1"/>
</dbReference>
<keyword evidence="3" id="KW-1185">Reference proteome</keyword>
<organism evidence="2 3">
    <name type="scientific">Oceaniferula flava</name>
    <dbReference type="NCBI Taxonomy" id="2800421"/>
    <lineage>
        <taxon>Bacteria</taxon>
        <taxon>Pseudomonadati</taxon>
        <taxon>Verrucomicrobiota</taxon>
        <taxon>Verrucomicrobiia</taxon>
        <taxon>Verrucomicrobiales</taxon>
        <taxon>Verrucomicrobiaceae</taxon>
        <taxon>Oceaniferula</taxon>
    </lineage>
</organism>
<accession>A0AAE2V8R1</accession>
<dbReference type="GO" id="GO:0016758">
    <property type="term" value="F:hexosyltransferase activity"/>
    <property type="evidence" value="ECO:0007669"/>
    <property type="project" value="UniProtKB-ARBA"/>
</dbReference>
<dbReference type="Gene3D" id="3.90.550.10">
    <property type="entry name" value="Spore Coat Polysaccharide Biosynthesis Protein SpsA, Chain A"/>
    <property type="match status" value="1"/>
</dbReference>
<evidence type="ECO:0000313" key="2">
    <source>
        <dbReference type="EMBL" id="MBK1853933.1"/>
    </source>
</evidence>
<evidence type="ECO:0000313" key="3">
    <source>
        <dbReference type="Proteomes" id="UP000634206"/>
    </source>
</evidence>
<sequence length="263" mass="29435">MKFSIITICYNPGPVLRSALESVLGQSYDGVEYLVVDGGSTDGTVEMLATLADTLPKIRFVSEPDDGLYDALNKGVAMATGDVIGFVHADDFLAHPDVLKNIAAKFEESGADAVYGDLQYVAQKESSEDDFKVIRHWVSGEYDRKNLKWGWMPPHPSLYLKRSVYQQAKMDNGEYFNTGFSCAADYDFMMRVLSKLDIAPVYHPEVLVKMRVGGVSNRSLKHILTKSLEDWHAIRCNRIGHAHTLVWKNLRKLKQFIPSAAKA</sequence>
<dbReference type="CDD" id="cd06433">
    <property type="entry name" value="GT_2_WfgS_like"/>
    <property type="match status" value="1"/>
</dbReference>
<dbReference type="Pfam" id="PF00535">
    <property type="entry name" value="Glycos_transf_2"/>
    <property type="match status" value="1"/>
</dbReference>
<comment type="caution">
    <text evidence="2">The sequence shown here is derived from an EMBL/GenBank/DDBJ whole genome shotgun (WGS) entry which is preliminary data.</text>
</comment>
<dbReference type="InterPro" id="IPR001173">
    <property type="entry name" value="Glyco_trans_2-like"/>
</dbReference>
<dbReference type="PANTHER" id="PTHR22916:SF3">
    <property type="entry name" value="UDP-GLCNAC:BETAGAL BETA-1,3-N-ACETYLGLUCOSAMINYLTRANSFERASE-LIKE PROTEIN 1"/>
    <property type="match status" value="1"/>
</dbReference>
<dbReference type="EMBL" id="JAENIG010000002">
    <property type="protein sequence ID" value="MBK1853933.1"/>
    <property type="molecule type" value="Genomic_DNA"/>
</dbReference>
<gene>
    <name evidence="2" type="ORF">JIN83_03100</name>
</gene>
<protein>
    <submittedName>
        <fullName evidence="2">Glycosyltransferase</fullName>
    </submittedName>
</protein>
<proteinExistence type="predicted"/>
<dbReference type="Proteomes" id="UP000634206">
    <property type="component" value="Unassembled WGS sequence"/>
</dbReference>
<dbReference type="AlphaFoldDB" id="A0AAE2V8R1"/>
<dbReference type="InterPro" id="IPR029044">
    <property type="entry name" value="Nucleotide-diphossugar_trans"/>
</dbReference>
<reference evidence="2" key="1">
    <citation type="submission" date="2021-01" db="EMBL/GenBank/DDBJ databases">
        <title>Modified the classification status of verrucomicrobia.</title>
        <authorList>
            <person name="Feng X."/>
        </authorList>
    </citation>
    <scope>NUCLEOTIDE SEQUENCE</scope>
    <source>
        <strain evidence="2">5K15</strain>
    </source>
</reference>
<feature type="domain" description="Glycosyltransferase 2-like" evidence="1">
    <location>
        <begin position="4"/>
        <end position="132"/>
    </location>
</feature>
<name>A0AAE2V8R1_9BACT</name>